<feature type="binding site" description="axial binding residue" evidence="16">
    <location>
        <position position="67"/>
    </location>
    <ligand>
        <name>heme c</name>
        <dbReference type="ChEBI" id="CHEBI:61717"/>
        <label>1</label>
    </ligand>
    <ligandPart>
        <name>Fe</name>
        <dbReference type="ChEBI" id="CHEBI:18248"/>
    </ligandPart>
</feature>
<evidence type="ECO:0000256" key="2">
    <source>
        <dbReference type="ARBA" id="ARBA00004418"/>
    </source>
</evidence>
<feature type="binding site" description="axial binding residue" evidence="16">
    <location>
        <position position="102"/>
    </location>
    <ligand>
        <name>heme c</name>
        <dbReference type="ChEBI" id="CHEBI:61717"/>
        <label>2</label>
    </ligand>
    <ligandPart>
        <name>Fe</name>
        <dbReference type="ChEBI" id="CHEBI:18248"/>
    </ligandPart>
</feature>
<dbReference type="GO" id="GO:0046872">
    <property type="term" value="F:metal ion binding"/>
    <property type="evidence" value="ECO:0007669"/>
    <property type="project" value="UniProtKB-KW"/>
</dbReference>
<evidence type="ECO:0000256" key="7">
    <source>
        <dbReference type="ARBA" id="ARBA00022617"/>
    </source>
</evidence>
<feature type="binding site" description="axial binding residue" evidence="16">
    <location>
        <position position="125"/>
    </location>
    <ligand>
        <name>heme c</name>
        <dbReference type="ChEBI" id="CHEBI:61717"/>
        <label>2</label>
    </ligand>
    <ligandPart>
        <name>Fe</name>
        <dbReference type="ChEBI" id="CHEBI:18248"/>
    </ligandPart>
</feature>
<evidence type="ECO:0000256" key="10">
    <source>
        <dbReference type="ARBA" id="ARBA00022764"/>
    </source>
</evidence>
<dbReference type="SUPFAM" id="SSF48695">
    <property type="entry name" value="Multiheme cytochromes"/>
    <property type="match status" value="1"/>
</dbReference>
<keyword evidence="19" id="KW-1185">Reference proteome</keyword>
<evidence type="ECO:0000256" key="15">
    <source>
        <dbReference type="PIRSR" id="PIRSR006105-1"/>
    </source>
</evidence>
<dbReference type="PANTHER" id="PTHR38604:SF1">
    <property type="entry name" value="PERIPLASMIC NITRATE REDUCTASE, ELECTRON TRANSFER SUBUNIT"/>
    <property type="match status" value="1"/>
</dbReference>
<evidence type="ECO:0000256" key="13">
    <source>
        <dbReference type="ARBA" id="ARBA00031832"/>
    </source>
</evidence>
<accession>A0A0M6Y192</accession>
<comment type="subunit">
    <text evidence="4 14">Component of the periplasmic nitrate reductase NapAB complex composed of NapA and NapB.</text>
</comment>
<evidence type="ECO:0000256" key="17">
    <source>
        <dbReference type="SAM" id="SignalP"/>
    </source>
</evidence>
<feature type="signal peptide" evidence="17">
    <location>
        <begin position="1"/>
        <end position="21"/>
    </location>
</feature>
<dbReference type="GO" id="GO:0042597">
    <property type="term" value="C:periplasmic space"/>
    <property type="evidence" value="ECO:0007669"/>
    <property type="project" value="UniProtKB-SubCell"/>
</dbReference>
<evidence type="ECO:0000256" key="3">
    <source>
        <dbReference type="ARBA" id="ARBA00007368"/>
    </source>
</evidence>
<dbReference type="PANTHER" id="PTHR38604">
    <property type="entry name" value="PERIPLASMIC NITRATE REDUCTASE, ELECTRON TRANSFER SUBUNIT"/>
    <property type="match status" value="1"/>
</dbReference>
<keyword evidence="12 16" id="KW-0408">Iron</keyword>
<comment type="subcellular location">
    <subcellularLocation>
        <location evidence="2 14">Periplasm</location>
    </subcellularLocation>
</comment>
<evidence type="ECO:0000256" key="14">
    <source>
        <dbReference type="PIRNR" id="PIRNR006105"/>
    </source>
</evidence>
<dbReference type="Pfam" id="PF03892">
    <property type="entry name" value="NapB"/>
    <property type="match status" value="1"/>
</dbReference>
<feature type="chain" id="PRO_5005807433" description="Periplasmic nitrate reductase, electron transfer subunit" evidence="17">
    <location>
        <begin position="22"/>
        <end position="156"/>
    </location>
</feature>
<dbReference type="RefSeq" id="WP_023001084.1">
    <property type="nucleotide sequence ID" value="NZ_CP045622.1"/>
</dbReference>
<feature type="binding site" description="covalent" evidence="15">
    <location>
        <position position="124"/>
    </location>
    <ligand>
        <name>heme c</name>
        <dbReference type="ChEBI" id="CHEBI:61717"/>
        <label>2</label>
    </ligand>
</feature>
<proteinExistence type="inferred from homology"/>
<keyword evidence="9 17" id="KW-0732">Signal</keyword>
<dbReference type="InterPro" id="IPR005591">
    <property type="entry name" value="NapB"/>
</dbReference>
<organism evidence="18 19">
    <name type="scientific">Roseibium aggregatum</name>
    <dbReference type="NCBI Taxonomy" id="187304"/>
    <lineage>
        <taxon>Bacteria</taxon>
        <taxon>Pseudomonadati</taxon>
        <taxon>Pseudomonadota</taxon>
        <taxon>Alphaproteobacteria</taxon>
        <taxon>Hyphomicrobiales</taxon>
        <taxon>Stappiaceae</taxon>
        <taxon>Roseibium</taxon>
    </lineage>
</organism>
<evidence type="ECO:0000256" key="8">
    <source>
        <dbReference type="ARBA" id="ARBA00022723"/>
    </source>
</evidence>
<evidence type="ECO:0000256" key="9">
    <source>
        <dbReference type="ARBA" id="ARBA00022729"/>
    </source>
</evidence>
<dbReference type="FunFam" id="1.10.1130.10:FF:000001">
    <property type="entry name" value="Periplasmic nitrate reductase, electron transfer subunit"/>
    <property type="match status" value="1"/>
</dbReference>
<dbReference type="PIRSF" id="PIRSF006105">
    <property type="entry name" value="NapB"/>
    <property type="match status" value="1"/>
</dbReference>
<keyword evidence="10 14" id="KW-0574">Periplasm</keyword>
<feature type="binding site" description="covalent" evidence="15">
    <location>
        <position position="121"/>
    </location>
    <ligand>
        <name>heme c</name>
        <dbReference type="ChEBI" id="CHEBI:61717"/>
        <label>2</label>
    </ligand>
</feature>
<evidence type="ECO:0000256" key="4">
    <source>
        <dbReference type="ARBA" id="ARBA00011752"/>
    </source>
</evidence>
<evidence type="ECO:0000256" key="16">
    <source>
        <dbReference type="PIRSR" id="PIRSR006105-2"/>
    </source>
</evidence>
<evidence type="ECO:0000313" key="19">
    <source>
        <dbReference type="Proteomes" id="UP000048926"/>
    </source>
</evidence>
<dbReference type="AlphaFoldDB" id="A0A0M6Y192"/>
<comment type="PTM">
    <text evidence="15">Binds 2 heme C groups per subunit.</text>
</comment>
<dbReference type="EMBL" id="CXST01000001">
    <property type="protein sequence ID" value="CTQ42770.1"/>
    <property type="molecule type" value="Genomic_DNA"/>
</dbReference>
<feature type="binding site" description="covalent" evidence="15">
    <location>
        <position position="81"/>
    </location>
    <ligand>
        <name>heme c</name>
        <dbReference type="ChEBI" id="CHEBI:61717"/>
        <label>1</label>
    </ligand>
</feature>
<name>A0A0M6Y192_9HYPH</name>
<evidence type="ECO:0000256" key="6">
    <source>
        <dbReference type="ARBA" id="ARBA00022448"/>
    </source>
</evidence>
<feature type="binding site" description="axial binding residue" evidence="16">
    <location>
        <position position="85"/>
    </location>
    <ligand>
        <name>heme c</name>
        <dbReference type="ChEBI" id="CHEBI:61717"/>
        <label>1</label>
    </ligand>
    <ligandPart>
        <name>Fe</name>
        <dbReference type="ChEBI" id="CHEBI:18248"/>
    </ligandPart>
</feature>
<evidence type="ECO:0000313" key="18">
    <source>
        <dbReference type="EMBL" id="CTQ42770.1"/>
    </source>
</evidence>
<dbReference type="InterPro" id="IPR036280">
    <property type="entry name" value="Multihaem_cyt_sf"/>
</dbReference>
<comment type="similarity">
    <text evidence="3 14">Belongs to the NapB family.</text>
</comment>
<evidence type="ECO:0000256" key="5">
    <source>
        <dbReference type="ARBA" id="ARBA00013773"/>
    </source>
</evidence>
<gene>
    <name evidence="18" type="primary">napB</name>
    <name evidence="18" type="ORF">LAL4801_01206</name>
</gene>
<feature type="binding site" description="covalent" evidence="15">
    <location>
        <position position="84"/>
    </location>
    <ligand>
        <name>heme c</name>
        <dbReference type="ChEBI" id="CHEBI:61717"/>
        <label>1</label>
    </ligand>
</feature>
<reference evidence="19" key="1">
    <citation type="submission" date="2015-07" db="EMBL/GenBank/DDBJ databases">
        <authorList>
            <person name="Rodrigo-Torres Lidia"/>
            <person name="Arahal R.David."/>
        </authorList>
    </citation>
    <scope>NUCLEOTIDE SEQUENCE [LARGE SCALE GENOMIC DNA]</scope>
    <source>
        <strain evidence="19">CECT 4801</strain>
    </source>
</reference>
<dbReference type="OrthoDB" id="13290at2"/>
<keyword evidence="6 14" id="KW-0813">Transport</keyword>
<evidence type="ECO:0000256" key="1">
    <source>
        <dbReference type="ARBA" id="ARBA00002599"/>
    </source>
</evidence>
<dbReference type="STRING" id="187304.B0E33_24165"/>
<evidence type="ECO:0000256" key="11">
    <source>
        <dbReference type="ARBA" id="ARBA00022982"/>
    </source>
</evidence>
<keyword evidence="7 15" id="KW-0349">Heme</keyword>
<comment type="function">
    <text evidence="1">Electron transfer subunit of the periplasmic nitrate reductase complex NapAB. Receives electrons from the membrane-anchored tetraheme c-type NapC protein and transfers these to NapA subunit, thus allowing electron flow between membrane and periplasm. Essential for periplasmic nitrate reduction with nitrate as the terminal electron acceptor.</text>
</comment>
<dbReference type="KEGG" id="lagg:B0E33_24165"/>
<dbReference type="GO" id="GO:0009061">
    <property type="term" value="P:anaerobic respiration"/>
    <property type="evidence" value="ECO:0007669"/>
    <property type="project" value="InterPro"/>
</dbReference>
<sequence length="156" mass="17215">MKRFAIGLACAALLVAAAAAAAQEHIATMRPATPLAENGTPAPMPKPVNSDIRQVRNYPEQPPLIPHTIEGYQIDKNSNKCLSCHSRTAIEVSQAPMVSITHFMNRDNQFLASVTPRRYFCNQCHVPQTDARPLVENDFVDVDEVLEYVKSKEGAK</sequence>
<keyword evidence="8 16" id="KW-0479">Metal-binding</keyword>
<dbReference type="Proteomes" id="UP000048926">
    <property type="component" value="Unassembled WGS sequence"/>
</dbReference>
<protein>
    <recommendedName>
        <fullName evidence="5 14">Periplasmic nitrate reductase, electron transfer subunit</fullName>
    </recommendedName>
    <alternativeName>
        <fullName evidence="13 14">Diheme cytochrome c NapB</fullName>
    </alternativeName>
</protein>
<evidence type="ECO:0000256" key="12">
    <source>
        <dbReference type="ARBA" id="ARBA00023004"/>
    </source>
</evidence>
<dbReference type="Gene3D" id="1.10.1130.10">
    <property type="entry name" value="Flavocytochrome C3, Chain A"/>
    <property type="match status" value="1"/>
</dbReference>
<keyword evidence="11 14" id="KW-0249">Electron transport</keyword>